<dbReference type="SUPFAM" id="SSF50370">
    <property type="entry name" value="Ricin B-like lectins"/>
    <property type="match status" value="1"/>
</dbReference>
<dbReference type="EMBL" id="BMPT01000002">
    <property type="protein sequence ID" value="GGM14430.1"/>
    <property type="molecule type" value="Genomic_DNA"/>
</dbReference>
<dbReference type="Gene3D" id="2.80.10.50">
    <property type="match status" value="2"/>
</dbReference>
<organism evidence="3 4">
    <name type="scientific">Promicromonospora citrea</name>
    <dbReference type="NCBI Taxonomy" id="43677"/>
    <lineage>
        <taxon>Bacteria</taxon>
        <taxon>Bacillati</taxon>
        <taxon>Actinomycetota</taxon>
        <taxon>Actinomycetes</taxon>
        <taxon>Micrococcales</taxon>
        <taxon>Promicromonosporaceae</taxon>
        <taxon>Promicromonospora</taxon>
    </lineage>
</organism>
<feature type="compositionally biased region" description="Pro residues" evidence="1">
    <location>
        <begin position="179"/>
        <end position="190"/>
    </location>
</feature>
<dbReference type="AlphaFoldDB" id="A0A8H9GER1"/>
<reference evidence="3" key="1">
    <citation type="journal article" date="2014" name="Int. J. Syst. Evol. Microbiol.">
        <title>Complete genome sequence of Corynebacterium casei LMG S-19264T (=DSM 44701T), isolated from a smear-ripened cheese.</title>
        <authorList>
            <consortium name="US DOE Joint Genome Institute (JGI-PGF)"/>
            <person name="Walter F."/>
            <person name="Albersmeier A."/>
            <person name="Kalinowski J."/>
            <person name="Ruckert C."/>
        </authorList>
    </citation>
    <scope>NUCLEOTIDE SEQUENCE</scope>
    <source>
        <strain evidence="3">JCM 3051</strain>
    </source>
</reference>
<feature type="region of interest" description="Disordered" evidence="1">
    <location>
        <begin position="169"/>
        <end position="191"/>
    </location>
</feature>
<dbReference type="PROSITE" id="PS50231">
    <property type="entry name" value="RICIN_B_LECTIN"/>
    <property type="match status" value="1"/>
</dbReference>
<dbReference type="Pfam" id="PF00652">
    <property type="entry name" value="Ricin_B_lectin"/>
    <property type="match status" value="1"/>
</dbReference>
<dbReference type="CDD" id="cd23669">
    <property type="entry name" value="GH55_SacteLam55A-like"/>
    <property type="match status" value="1"/>
</dbReference>
<accession>A0A8H9GER1</accession>
<keyword evidence="4" id="KW-1185">Reference proteome</keyword>
<dbReference type="Gene3D" id="2.160.20.10">
    <property type="entry name" value="Single-stranded right-handed beta-helix, Pectin lyase-like"/>
    <property type="match status" value="1"/>
</dbReference>
<dbReference type="InterPro" id="IPR012334">
    <property type="entry name" value="Pectin_lyas_fold"/>
</dbReference>
<evidence type="ECO:0000256" key="1">
    <source>
        <dbReference type="SAM" id="MobiDB-lite"/>
    </source>
</evidence>
<dbReference type="SMART" id="SM00458">
    <property type="entry name" value="RICIN"/>
    <property type="match status" value="1"/>
</dbReference>
<dbReference type="SUPFAM" id="SSF51126">
    <property type="entry name" value="Pectin lyase-like"/>
    <property type="match status" value="1"/>
</dbReference>
<dbReference type="InterPro" id="IPR035992">
    <property type="entry name" value="Ricin_B-like_lectins"/>
</dbReference>
<gene>
    <name evidence="3" type="ORF">GCM10010102_07390</name>
</gene>
<dbReference type="InterPro" id="IPR000772">
    <property type="entry name" value="Ricin_B_lectin"/>
</dbReference>
<evidence type="ECO:0000313" key="3">
    <source>
        <dbReference type="EMBL" id="GGM14430.1"/>
    </source>
</evidence>
<evidence type="ECO:0000313" key="4">
    <source>
        <dbReference type="Proteomes" id="UP000655589"/>
    </source>
</evidence>
<name>A0A8H9GER1_9MICO</name>
<dbReference type="InterPro" id="IPR011050">
    <property type="entry name" value="Pectin_lyase_fold/virulence"/>
</dbReference>
<comment type="caution">
    <text evidence="3">The sequence shown here is derived from an EMBL/GenBank/DDBJ whole genome shotgun (WGS) entry which is preliminary data.</text>
</comment>
<sequence length="739" mass="78260">MSGFLVPSLVPRVRARARAVVGALGALVLAGLLGVVATPGAAAATTGTVVGAGSGRCLDVTEGSTANGTRPQVWDCTPNNANQSWTFADDGSVRGLGKCLDVADGSTADGAVVHLWDCYASLDSQKWTLTAAGDLVNRAADKCLDVVGGGTANGTRLQLWSCTGASNQKWSHRGGSVPQPDPDPVLPDPANPDLGPNVSVFDTSMSRSAIQAQLDRVFAAQEENQFGPERHAFLFYPGSYDVDVNVGFFTQVAGLGLVPDDVNVNGHVHVEADWWPDGSQNATQNFWRSAEGLSVTPADGNDRWSVSQAAPYRRMHLRGNLALSDGGWSSGGFIADSRIDGTIDSGSQQQFLTRNSAMGRWVGSNWNQVFVGTQGAPADSFPAPPYTTLPTTPKIAEKPYLYVDDNGSYRVFVPAVRTGTTGTTWADGDPAGRSLPIADFHVVRPGDSAASMNAALAAGKHLLVTPGTYPVNQTLQVTRPDTVVLGLGLATFVPQGGIDAMHVADVSGVRLAGIMFDAGTGGSEVLLRVGPRGAAADHAANPTVLSDVFLRVGGSIAGRAVISMEVNSDDVIGDHAWIWRADHGNPGTVGWTVNTGRNGLIVNGDDVTMYGLFVEHYQQYQTIWNGERGRTYFYQNEMPYDPPNQAAYMNGSTQGWAAYKVADSVTDHQAWGLGSYAYFNVNPSVVNARAFEVPVRPDVRFHHMVTVSLGGVGTIRRVINETGDTVNSSRHETFLTTGP</sequence>
<protein>
    <recommendedName>
        <fullName evidence="2">Ricin B lectin domain-containing protein</fullName>
    </recommendedName>
</protein>
<evidence type="ECO:0000259" key="2">
    <source>
        <dbReference type="SMART" id="SM00458"/>
    </source>
</evidence>
<dbReference type="Proteomes" id="UP000655589">
    <property type="component" value="Unassembled WGS sequence"/>
</dbReference>
<dbReference type="InterPro" id="IPR059186">
    <property type="entry name" value="SACTE_4363"/>
</dbReference>
<reference evidence="3" key="2">
    <citation type="submission" date="2020-09" db="EMBL/GenBank/DDBJ databases">
        <authorList>
            <person name="Sun Q."/>
            <person name="Ohkuma M."/>
        </authorList>
    </citation>
    <scope>NUCLEOTIDE SEQUENCE</scope>
    <source>
        <strain evidence="3">JCM 3051</strain>
    </source>
</reference>
<proteinExistence type="predicted"/>
<feature type="domain" description="Ricin B lectin" evidence="2">
    <location>
        <begin position="46"/>
        <end position="173"/>
    </location>
</feature>